<comment type="caution">
    <text evidence="4">The sequence shown here is derived from an EMBL/GenBank/DDBJ whole genome shotgun (WGS) entry which is preliminary data.</text>
</comment>
<dbReference type="AlphaFoldDB" id="A0A7Y0L4K3"/>
<evidence type="ECO:0000256" key="2">
    <source>
        <dbReference type="ARBA" id="ARBA00022801"/>
    </source>
</evidence>
<keyword evidence="1" id="KW-0479">Metal-binding</keyword>
<dbReference type="GO" id="GO:0016791">
    <property type="term" value="F:phosphatase activity"/>
    <property type="evidence" value="ECO:0007669"/>
    <property type="project" value="TreeGrafter"/>
</dbReference>
<keyword evidence="5" id="KW-1185">Reference proteome</keyword>
<dbReference type="PANTHER" id="PTHR46470">
    <property type="entry name" value="N-ACYLNEURAMINATE-9-PHOSPHATASE"/>
    <property type="match status" value="1"/>
</dbReference>
<dbReference type="RefSeq" id="WP_169100229.1">
    <property type="nucleotide sequence ID" value="NZ_JABBVZ010000042.1"/>
</dbReference>
<proteinExistence type="predicted"/>
<dbReference type="SUPFAM" id="SSF56784">
    <property type="entry name" value="HAD-like"/>
    <property type="match status" value="1"/>
</dbReference>
<dbReference type="Gene3D" id="3.40.50.1000">
    <property type="entry name" value="HAD superfamily/HAD-like"/>
    <property type="match status" value="1"/>
</dbReference>
<dbReference type="SFLD" id="SFLDS00003">
    <property type="entry name" value="Haloacid_Dehalogenase"/>
    <property type="match status" value="1"/>
</dbReference>
<sequence length="231" mass="26146">MHGLILFDLDGTLYQGDAPFRFYAKTIARHMASEDQHRYLDQVESHLNGRERLVAGDNWEAVVQLAEPYLADDDLWQQAFVETRIFMNGEQCELEVPDALRQLLRELRSKITLACVSNSPPEAAIPLLQRLDLYCLFDQVTPSANKPNGLIQHARELWNGQLVPERTLSVGDNYRNDIAPALEAGFATAHISPRGYFPGPSIARGYALDDVIPFIRSWVTRLSEPQRPAEM</sequence>
<accession>A0A7Y0L4K3</accession>
<dbReference type="InterPro" id="IPR036412">
    <property type="entry name" value="HAD-like_sf"/>
</dbReference>
<protein>
    <submittedName>
        <fullName evidence="4">HAD family hydrolase</fullName>
    </submittedName>
</protein>
<dbReference type="Gene3D" id="1.20.120.710">
    <property type="entry name" value="Haloacid dehalogenase hydrolase-like domain"/>
    <property type="match status" value="1"/>
</dbReference>
<keyword evidence="3" id="KW-0460">Magnesium</keyword>
<dbReference type="GO" id="GO:0046872">
    <property type="term" value="F:metal ion binding"/>
    <property type="evidence" value="ECO:0007669"/>
    <property type="project" value="UniProtKB-KW"/>
</dbReference>
<evidence type="ECO:0000313" key="4">
    <source>
        <dbReference type="EMBL" id="NMP23181.1"/>
    </source>
</evidence>
<evidence type="ECO:0000256" key="3">
    <source>
        <dbReference type="ARBA" id="ARBA00022842"/>
    </source>
</evidence>
<dbReference type="PANTHER" id="PTHR46470:SF2">
    <property type="entry name" value="GLYCERALDEHYDE 3-PHOSPHATE PHOSPHATASE"/>
    <property type="match status" value="1"/>
</dbReference>
<dbReference type="SFLD" id="SFLDG01129">
    <property type="entry name" value="C1.5:_HAD__Beta-PGM__Phosphata"/>
    <property type="match status" value="1"/>
</dbReference>
<dbReference type="Pfam" id="PF00702">
    <property type="entry name" value="Hydrolase"/>
    <property type="match status" value="1"/>
</dbReference>
<organism evidence="4 5">
    <name type="scientific">Sulfobacillus harzensis</name>
    <dbReference type="NCBI Taxonomy" id="2729629"/>
    <lineage>
        <taxon>Bacteria</taxon>
        <taxon>Bacillati</taxon>
        <taxon>Bacillota</taxon>
        <taxon>Clostridia</taxon>
        <taxon>Eubacteriales</taxon>
        <taxon>Clostridiales Family XVII. Incertae Sedis</taxon>
        <taxon>Sulfobacillus</taxon>
    </lineage>
</organism>
<reference evidence="4 5" key="1">
    <citation type="submission" date="2020-04" db="EMBL/GenBank/DDBJ databases">
        <authorList>
            <person name="Zhang R."/>
            <person name="Schippers A."/>
        </authorList>
    </citation>
    <scope>NUCLEOTIDE SEQUENCE [LARGE SCALE GENOMIC DNA]</scope>
    <source>
        <strain evidence="4 5">DSM 109850</strain>
    </source>
</reference>
<keyword evidence="2 4" id="KW-0378">Hydrolase</keyword>
<gene>
    <name evidence="4" type="ORF">HIJ39_12605</name>
</gene>
<evidence type="ECO:0000256" key="1">
    <source>
        <dbReference type="ARBA" id="ARBA00022723"/>
    </source>
</evidence>
<dbReference type="InterPro" id="IPR023214">
    <property type="entry name" value="HAD_sf"/>
</dbReference>
<evidence type="ECO:0000313" key="5">
    <source>
        <dbReference type="Proteomes" id="UP000533476"/>
    </source>
</evidence>
<dbReference type="EMBL" id="JABBVZ010000042">
    <property type="protein sequence ID" value="NMP23181.1"/>
    <property type="molecule type" value="Genomic_DNA"/>
</dbReference>
<name>A0A7Y0L4K3_9FIRM</name>
<dbReference type="Proteomes" id="UP000533476">
    <property type="component" value="Unassembled WGS sequence"/>
</dbReference>
<dbReference type="InterPro" id="IPR051400">
    <property type="entry name" value="HAD-like_hydrolase"/>
</dbReference>